<keyword evidence="4" id="KW-0119">Carbohydrate metabolism</keyword>
<reference evidence="10" key="1">
    <citation type="journal article" date="2021" name="Microorganisms">
        <title>Phylogenomic Reconstruction and Metabolic Potential of the Genus Aminobacter.</title>
        <authorList>
            <person name="Artuso I."/>
            <person name="Turrini P."/>
            <person name="Pirolo M."/>
            <person name="Lugli G.A."/>
            <person name="Ventura M."/>
            <person name="Visca P."/>
        </authorList>
    </citation>
    <scope>NUCLEOTIDE SEQUENCE</scope>
    <source>
        <strain evidence="10">LMG 26462</strain>
    </source>
</reference>
<dbReference type="Pfam" id="PF00150">
    <property type="entry name" value="Cellulase"/>
    <property type="match status" value="1"/>
</dbReference>
<feature type="chain" id="PRO_5040953812" evidence="8">
    <location>
        <begin position="28"/>
        <end position="416"/>
    </location>
</feature>
<evidence type="ECO:0000256" key="8">
    <source>
        <dbReference type="SAM" id="SignalP"/>
    </source>
</evidence>
<dbReference type="PANTHER" id="PTHR31297:SF41">
    <property type="entry name" value="ENDOGLUCANASE, PUTATIVE (AFU_ORTHOLOGUE AFUA_5G01830)-RELATED"/>
    <property type="match status" value="1"/>
</dbReference>
<proteinExistence type="inferred from homology"/>
<reference evidence="10" key="2">
    <citation type="submission" date="2021-03" db="EMBL/GenBank/DDBJ databases">
        <authorList>
            <person name="Artuso I."/>
            <person name="Turrini P."/>
            <person name="Pirolo M."/>
            <person name="Lugli G.A."/>
            <person name="Ventura M."/>
            <person name="Visca P."/>
        </authorList>
    </citation>
    <scope>NUCLEOTIDE SEQUENCE</scope>
    <source>
        <strain evidence="10">LMG 26462</strain>
    </source>
</reference>
<dbReference type="GO" id="GO:0030245">
    <property type="term" value="P:cellulose catabolic process"/>
    <property type="evidence" value="ECO:0007669"/>
    <property type="project" value="UniProtKB-KW"/>
</dbReference>
<evidence type="ECO:0000256" key="4">
    <source>
        <dbReference type="ARBA" id="ARBA00023277"/>
    </source>
</evidence>
<dbReference type="InterPro" id="IPR017853">
    <property type="entry name" value="GH"/>
</dbReference>
<evidence type="ECO:0000256" key="6">
    <source>
        <dbReference type="ARBA" id="ARBA00023326"/>
    </source>
</evidence>
<dbReference type="GO" id="GO:0009986">
    <property type="term" value="C:cell surface"/>
    <property type="evidence" value="ECO:0007669"/>
    <property type="project" value="TreeGrafter"/>
</dbReference>
<evidence type="ECO:0000256" key="1">
    <source>
        <dbReference type="ARBA" id="ARBA00005641"/>
    </source>
</evidence>
<comment type="similarity">
    <text evidence="1 7">Belongs to the glycosyl hydrolase 5 (cellulase A) family.</text>
</comment>
<dbReference type="Gene3D" id="3.20.20.80">
    <property type="entry name" value="Glycosidases"/>
    <property type="match status" value="1"/>
</dbReference>
<dbReference type="PANTHER" id="PTHR31297">
    <property type="entry name" value="GLUCAN ENDO-1,6-BETA-GLUCOSIDASE B"/>
    <property type="match status" value="1"/>
</dbReference>
<dbReference type="AlphaFoldDB" id="A0A9X1AD51"/>
<keyword evidence="3" id="KW-0136">Cellulose degradation</keyword>
<dbReference type="Proteomes" id="UP001138921">
    <property type="component" value="Unassembled WGS sequence"/>
</dbReference>
<dbReference type="SUPFAM" id="SSF51445">
    <property type="entry name" value="(Trans)glycosidases"/>
    <property type="match status" value="1"/>
</dbReference>
<evidence type="ECO:0000256" key="7">
    <source>
        <dbReference type="RuleBase" id="RU361153"/>
    </source>
</evidence>
<evidence type="ECO:0000256" key="3">
    <source>
        <dbReference type="ARBA" id="ARBA00023001"/>
    </source>
</evidence>
<dbReference type="GO" id="GO:0005576">
    <property type="term" value="C:extracellular region"/>
    <property type="evidence" value="ECO:0007669"/>
    <property type="project" value="TreeGrafter"/>
</dbReference>
<gene>
    <name evidence="10" type="ORF">J1C56_18920</name>
</gene>
<feature type="domain" description="Glycoside hydrolase family 5" evidence="9">
    <location>
        <begin position="72"/>
        <end position="389"/>
    </location>
</feature>
<dbReference type="InterPro" id="IPR018087">
    <property type="entry name" value="Glyco_hydro_5_CS"/>
</dbReference>
<feature type="signal peptide" evidence="8">
    <location>
        <begin position="1"/>
        <end position="27"/>
    </location>
</feature>
<evidence type="ECO:0000256" key="2">
    <source>
        <dbReference type="ARBA" id="ARBA00022801"/>
    </source>
</evidence>
<organism evidence="10 11">
    <name type="scientific">Aminobacter anthyllidis</name>
    <dbReference type="NCBI Taxonomy" id="1035067"/>
    <lineage>
        <taxon>Bacteria</taxon>
        <taxon>Pseudomonadati</taxon>
        <taxon>Pseudomonadota</taxon>
        <taxon>Alphaproteobacteria</taxon>
        <taxon>Hyphomicrobiales</taxon>
        <taxon>Phyllobacteriaceae</taxon>
        <taxon>Aminobacter</taxon>
    </lineage>
</organism>
<comment type="caution">
    <text evidence="10">The sequence shown here is derived from an EMBL/GenBank/DDBJ whole genome shotgun (WGS) entry which is preliminary data.</text>
</comment>
<accession>A0A9X1AD51</accession>
<protein>
    <submittedName>
        <fullName evidence="10">Cellulase family glycosylhydrolase</fullName>
    </submittedName>
</protein>
<name>A0A9X1AD51_9HYPH</name>
<keyword evidence="5 7" id="KW-0326">Glycosidase</keyword>
<keyword evidence="8" id="KW-0732">Signal</keyword>
<evidence type="ECO:0000259" key="9">
    <source>
        <dbReference type="Pfam" id="PF00150"/>
    </source>
</evidence>
<keyword evidence="11" id="KW-1185">Reference proteome</keyword>
<keyword evidence="6" id="KW-0624">Polysaccharide degradation</keyword>
<dbReference type="InterPro" id="IPR001547">
    <property type="entry name" value="Glyco_hydro_5"/>
</dbReference>
<evidence type="ECO:0000256" key="5">
    <source>
        <dbReference type="ARBA" id="ARBA00023295"/>
    </source>
</evidence>
<evidence type="ECO:0000313" key="10">
    <source>
        <dbReference type="EMBL" id="MBT1157670.1"/>
    </source>
</evidence>
<sequence length="416" mass="45816">MVAMVAMIRTSLMALLALALSVCSAGAATFSMKRGVNLDIWETWPGEDKWGDANVILPFPEWRKRVGEGELKALKAVGFDVVRIPVDPSVFLSEKTEPLREQLLESVLESARMVNAAGLKAVVDLHLIPAGGNGQIGMSEVMDDPANFDRYVELVRQMGLTLAKEDPAQVAFELMNEPVVDCEPADAKVWPERLKRLYAAARSSATRLTLVLSGSCWASAEGLAALDPKDIPDDNVIWTFHSYQPFLLTTQGATWAGDFIRYVTGLPYPPYSVPREELDAALDKVRAKITAEAPLLRRSGMLAYLDEQMALVDSKEKLEAELDAPFAQVDAWAKKHGISPDNIYLGEFGMIRQEYNNPYVMPGAWRAAYVSDMIARAEAHGFAWSIWGYGGAFGIVDEFEGRKAESDVLEVVKGLK</sequence>
<evidence type="ECO:0000313" key="11">
    <source>
        <dbReference type="Proteomes" id="UP001138921"/>
    </source>
</evidence>
<dbReference type="PROSITE" id="PS00659">
    <property type="entry name" value="GLYCOSYL_HYDROL_F5"/>
    <property type="match status" value="1"/>
</dbReference>
<dbReference type="GO" id="GO:0008422">
    <property type="term" value="F:beta-glucosidase activity"/>
    <property type="evidence" value="ECO:0007669"/>
    <property type="project" value="TreeGrafter"/>
</dbReference>
<dbReference type="InterPro" id="IPR050386">
    <property type="entry name" value="Glycosyl_hydrolase_5"/>
</dbReference>
<keyword evidence="2 7" id="KW-0378">Hydrolase</keyword>
<dbReference type="EMBL" id="JAFLWW010000005">
    <property type="protein sequence ID" value="MBT1157670.1"/>
    <property type="molecule type" value="Genomic_DNA"/>
</dbReference>